<evidence type="ECO:0000256" key="3">
    <source>
        <dbReference type="ARBA" id="ARBA00022763"/>
    </source>
</evidence>
<dbReference type="GO" id="GO:0005524">
    <property type="term" value="F:ATP binding"/>
    <property type="evidence" value="ECO:0007669"/>
    <property type="project" value="InterPro"/>
</dbReference>
<evidence type="ECO:0000256" key="4">
    <source>
        <dbReference type="ARBA" id="ARBA00023204"/>
    </source>
</evidence>
<dbReference type="PROSITE" id="PS00058">
    <property type="entry name" value="DNA_MISMATCH_REPAIR_1"/>
    <property type="match status" value="1"/>
</dbReference>
<dbReference type="Pfam" id="PF08676">
    <property type="entry name" value="MutL_C"/>
    <property type="match status" value="1"/>
</dbReference>
<dbReference type="GO" id="GO:0032300">
    <property type="term" value="C:mismatch repair complex"/>
    <property type="evidence" value="ECO:0007669"/>
    <property type="project" value="InterPro"/>
</dbReference>
<keyword evidence="9" id="KW-1185">Reference proteome</keyword>
<keyword evidence="4 5" id="KW-0234">DNA repair</keyword>
<dbReference type="GO" id="GO:0006298">
    <property type="term" value="P:mismatch repair"/>
    <property type="evidence" value="ECO:0007669"/>
    <property type="project" value="UniProtKB-UniRule"/>
</dbReference>
<dbReference type="Gene3D" id="3.30.1370.100">
    <property type="entry name" value="MutL, C-terminal domain, regulatory subdomain"/>
    <property type="match status" value="1"/>
</dbReference>
<dbReference type="CDD" id="cd00782">
    <property type="entry name" value="MutL_Trans"/>
    <property type="match status" value="1"/>
</dbReference>
<comment type="similarity">
    <text evidence="1 5">Belongs to the DNA mismatch repair MutL/HexB family.</text>
</comment>
<dbReference type="InterPro" id="IPR036890">
    <property type="entry name" value="HATPase_C_sf"/>
</dbReference>
<evidence type="ECO:0000256" key="1">
    <source>
        <dbReference type="ARBA" id="ARBA00006082"/>
    </source>
</evidence>
<gene>
    <name evidence="5 8" type="primary">mutL</name>
    <name evidence="8" type="ORF">DSL64_24135</name>
</gene>
<dbReference type="Gene3D" id="3.30.565.10">
    <property type="entry name" value="Histidine kinase-like ATPase, C-terminal domain"/>
    <property type="match status" value="1"/>
</dbReference>
<accession>A0A3D8Y4I1</accession>
<dbReference type="InterPro" id="IPR042120">
    <property type="entry name" value="MutL_C_dimsub"/>
</dbReference>
<dbReference type="InterPro" id="IPR014790">
    <property type="entry name" value="MutL_C"/>
</dbReference>
<evidence type="ECO:0000256" key="5">
    <source>
        <dbReference type="HAMAP-Rule" id="MF_00149"/>
    </source>
</evidence>
<dbReference type="InterPro" id="IPR042121">
    <property type="entry name" value="MutL_C_regsub"/>
</dbReference>
<dbReference type="PANTHER" id="PTHR10073:SF12">
    <property type="entry name" value="DNA MISMATCH REPAIR PROTEIN MLH1"/>
    <property type="match status" value="1"/>
</dbReference>
<protein>
    <recommendedName>
        <fullName evidence="2 5">DNA mismatch repair protein MutL</fullName>
    </recommendedName>
</protein>
<dbReference type="GO" id="GO:0016887">
    <property type="term" value="F:ATP hydrolysis activity"/>
    <property type="evidence" value="ECO:0007669"/>
    <property type="project" value="InterPro"/>
</dbReference>
<feature type="domain" description="DNA mismatch repair protein S5" evidence="7">
    <location>
        <begin position="211"/>
        <end position="329"/>
    </location>
</feature>
<dbReference type="Gene3D" id="3.30.1540.20">
    <property type="entry name" value="MutL, C-terminal domain, dimerisation subdomain"/>
    <property type="match status" value="1"/>
</dbReference>
<sequence length="629" mass="70789">MASSDIIQLLPDSIANQIAAGEVVQRPASVVKELLENAIDAGATQIQVILKEAGRTLIQVIDNGSGMSETDARMCFERHATSKIRKSEDLFSIRTMGFRGEALASIAAVAQVELRTRREEDETGIQIKIEASEIKTHEAVACVTGTSLSVKNLFFNVPARRNFLKSNAVEMRHVLDEFQRIALANPEVSLSLHHNDTEVFNLGGGKLVRRIIDIYGKSYREQLAFCQEDTSYISVRGYIGKPEFARKTRGEQFFFVNNRFIKHSYMHHAVISAFDGSIAEGSHPFYVLFIEIDPSHIDINIHPTKTEIKFDDEKSVYAIIMAAVKKAVGVYNLSQSIDFEENINFLSPSPSEASHNLVPRTVMPDWAAQSKKSDSAQSRSNLTNWNKLFEGLQNTEDRTREIVAFETAGTAPAVRKPYSEPAMTVASKVNRMASEAIAAPESDAVIFQLHNRYILSQVKDGIMLIDQKAAYERILYERYRKMLTNRNGACQQLLFPKTIRLTHSDMQLVQETRKEIRSLGFEFDEFGANELIIRGIPADLPEESEQDLFEELVEQLKQSYSDLKLNKPESLSRSLARRFSIRYAVKLSLVEIHTLIDQLFASTDPNRTPNGEAIIVLLTMDKLSSIFKV</sequence>
<dbReference type="InterPro" id="IPR037198">
    <property type="entry name" value="MutL_C_sf"/>
</dbReference>
<evidence type="ECO:0000259" key="6">
    <source>
        <dbReference type="SMART" id="SM00853"/>
    </source>
</evidence>
<evidence type="ECO:0000313" key="8">
    <source>
        <dbReference type="EMBL" id="REA57255.1"/>
    </source>
</evidence>
<keyword evidence="8" id="KW-0540">Nuclease</keyword>
<dbReference type="CDD" id="cd16926">
    <property type="entry name" value="HATPase_MutL-MLH-PMS-like"/>
    <property type="match status" value="1"/>
</dbReference>
<dbReference type="InterPro" id="IPR014762">
    <property type="entry name" value="DNA_mismatch_repair_CS"/>
</dbReference>
<evidence type="ECO:0000256" key="2">
    <source>
        <dbReference type="ARBA" id="ARBA00021975"/>
    </source>
</evidence>
<evidence type="ECO:0000259" key="7">
    <source>
        <dbReference type="SMART" id="SM01340"/>
    </source>
</evidence>
<dbReference type="EMBL" id="QNUL01000029">
    <property type="protein sequence ID" value="REA57255.1"/>
    <property type="molecule type" value="Genomic_DNA"/>
</dbReference>
<dbReference type="HAMAP" id="MF_00149">
    <property type="entry name" value="DNA_mis_repair"/>
    <property type="match status" value="1"/>
</dbReference>
<dbReference type="InterPro" id="IPR020667">
    <property type="entry name" value="DNA_mismatch_repair_MutL"/>
</dbReference>
<name>A0A3D8Y4I1_9BACT</name>
<organism evidence="8 9">
    <name type="scientific">Dyadobacter luteus</name>
    <dbReference type="NCBI Taxonomy" id="2259619"/>
    <lineage>
        <taxon>Bacteria</taxon>
        <taxon>Pseudomonadati</taxon>
        <taxon>Bacteroidota</taxon>
        <taxon>Cytophagia</taxon>
        <taxon>Cytophagales</taxon>
        <taxon>Spirosomataceae</taxon>
        <taxon>Dyadobacter</taxon>
    </lineage>
</organism>
<keyword evidence="8" id="KW-0378">Hydrolase</keyword>
<dbReference type="InterPro" id="IPR002099">
    <property type="entry name" value="MutL/Mlh/PMS"/>
</dbReference>
<dbReference type="RefSeq" id="WP_115833523.1">
    <property type="nucleotide sequence ID" value="NZ_QNUL01000029.1"/>
</dbReference>
<keyword evidence="3 5" id="KW-0227">DNA damage</keyword>
<dbReference type="SUPFAM" id="SSF118116">
    <property type="entry name" value="DNA mismatch repair protein MutL"/>
    <property type="match status" value="1"/>
</dbReference>
<dbReference type="InterPro" id="IPR014721">
    <property type="entry name" value="Ribsml_uS5_D2-typ_fold_subgr"/>
</dbReference>
<dbReference type="Gene3D" id="3.30.230.10">
    <property type="match status" value="1"/>
</dbReference>
<dbReference type="FunFam" id="3.30.565.10:FF:000003">
    <property type="entry name" value="DNA mismatch repair endonuclease MutL"/>
    <property type="match status" value="1"/>
</dbReference>
<dbReference type="Pfam" id="PF01119">
    <property type="entry name" value="DNA_mis_repair"/>
    <property type="match status" value="1"/>
</dbReference>
<dbReference type="SUPFAM" id="SSF54211">
    <property type="entry name" value="Ribosomal protein S5 domain 2-like"/>
    <property type="match status" value="1"/>
</dbReference>
<dbReference type="Pfam" id="PF13589">
    <property type="entry name" value="HATPase_c_3"/>
    <property type="match status" value="1"/>
</dbReference>
<dbReference type="InterPro" id="IPR020568">
    <property type="entry name" value="Ribosomal_Su5_D2-typ_SF"/>
</dbReference>
<dbReference type="InterPro" id="IPR013507">
    <property type="entry name" value="DNA_mismatch_S5_2-like"/>
</dbReference>
<comment type="function">
    <text evidence="5">This protein is involved in the repair of mismatches in DNA. It is required for dam-dependent methyl-directed DNA mismatch repair. May act as a 'molecular matchmaker', a protein that promotes the formation of a stable complex between two or more DNA-binding proteins in an ATP-dependent manner without itself being part of a final effector complex.</text>
</comment>
<dbReference type="Proteomes" id="UP000256373">
    <property type="component" value="Unassembled WGS sequence"/>
</dbReference>
<reference evidence="8 9" key="1">
    <citation type="submission" date="2018-07" db="EMBL/GenBank/DDBJ databases">
        <title>Dyadobacter roseus sp. nov., isolated from rose rhizosphere soil.</title>
        <authorList>
            <person name="Chen L."/>
        </authorList>
    </citation>
    <scope>NUCLEOTIDE SEQUENCE [LARGE SCALE GENOMIC DNA]</scope>
    <source>
        <strain evidence="8 9">RS19</strain>
    </source>
</reference>
<comment type="caution">
    <text evidence="8">The sequence shown here is derived from an EMBL/GenBank/DDBJ whole genome shotgun (WGS) entry which is preliminary data.</text>
</comment>
<dbReference type="OrthoDB" id="9763467at2"/>
<dbReference type="GO" id="GO:0030983">
    <property type="term" value="F:mismatched DNA binding"/>
    <property type="evidence" value="ECO:0007669"/>
    <property type="project" value="InterPro"/>
</dbReference>
<keyword evidence="8" id="KW-0255">Endonuclease</keyword>
<dbReference type="PANTHER" id="PTHR10073">
    <property type="entry name" value="DNA MISMATCH REPAIR PROTEIN MLH, PMS, MUTL"/>
    <property type="match status" value="1"/>
</dbReference>
<dbReference type="AlphaFoldDB" id="A0A3D8Y4I1"/>
<proteinExistence type="inferred from homology"/>
<dbReference type="GO" id="GO:0140664">
    <property type="term" value="F:ATP-dependent DNA damage sensor activity"/>
    <property type="evidence" value="ECO:0007669"/>
    <property type="project" value="InterPro"/>
</dbReference>
<feature type="domain" description="MutL C-terminal dimerisation" evidence="6">
    <location>
        <begin position="445"/>
        <end position="587"/>
    </location>
</feature>
<dbReference type="InterPro" id="IPR038973">
    <property type="entry name" value="MutL/Mlh/Pms-like"/>
</dbReference>
<dbReference type="SUPFAM" id="SSF55874">
    <property type="entry name" value="ATPase domain of HSP90 chaperone/DNA topoisomerase II/histidine kinase"/>
    <property type="match status" value="1"/>
</dbReference>
<dbReference type="SMART" id="SM00853">
    <property type="entry name" value="MutL_C"/>
    <property type="match status" value="1"/>
</dbReference>
<dbReference type="NCBIfam" id="TIGR00585">
    <property type="entry name" value="mutl"/>
    <property type="match status" value="1"/>
</dbReference>
<evidence type="ECO:0000313" key="9">
    <source>
        <dbReference type="Proteomes" id="UP000256373"/>
    </source>
</evidence>
<dbReference type="SMART" id="SM01340">
    <property type="entry name" value="DNA_mis_repair"/>
    <property type="match status" value="1"/>
</dbReference>
<dbReference type="GO" id="GO:0004519">
    <property type="term" value="F:endonuclease activity"/>
    <property type="evidence" value="ECO:0007669"/>
    <property type="project" value="UniProtKB-KW"/>
</dbReference>